<keyword evidence="2 6" id="KW-0378">Hydrolase</keyword>
<dbReference type="AlphaFoldDB" id="A0A392LWQ5"/>
<evidence type="ECO:0000256" key="6">
    <source>
        <dbReference type="RuleBase" id="RU365068"/>
    </source>
</evidence>
<dbReference type="Pfam" id="PF13959">
    <property type="entry name" value="CTE_SPB4"/>
    <property type="match status" value="1"/>
</dbReference>
<evidence type="ECO:0000313" key="9">
    <source>
        <dbReference type="EMBL" id="MCH79397.1"/>
    </source>
</evidence>
<evidence type="ECO:0000256" key="5">
    <source>
        <dbReference type="ARBA" id="ARBA00022884"/>
    </source>
</evidence>
<comment type="similarity">
    <text evidence="6">Belongs to the DEAD box helicase family.</text>
</comment>
<organism evidence="9 10">
    <name type="scientific">Trifolium medium</name>
    <dbReference type="NCBI Taxonomy" id="97028"/>
    <lineage>
        <taxon>Eukaryota</taxon>
        <taxon>Viridiplantae</taxon>
        <taxon>Streptophyta</taxon>
        <taxon>Embryophyta</taxon>
        <taxon>Tracheophyta</taxon>
        <taxon>Spermatophyta</taxon>
        <taxon>Magnoliopsida</taxon>
        <taxon>eudicotyledons</taxon>
        <taxon>Gunneridae</taxon>
        <taxon>Pentapetalae</taxon>
        <taxon>rosids</taxon>
        <taxon>fabids</taxon>
        <taxon>Fabales</taxon>
        <taxon>Fabaceae</taxon>
        <taxon>Papilionoideae</taxon>
        <taxon>50 kb inversion clade</taxon>
        <taxon>NPAAA clade</taxon>
        <taxon>Hologalegina</taxon>
        <taxon>IRL clade</taxon>
        <taxon>Trifolieae</taxon>
        <taxon>Trifolium</taxon>
    </lineage>
</organism>
<keyword evidence="4 6" id="KW-0067">ATP-binding</keyword>
<dbReference type="InterPro" id="IPR027417">
    <property type="entry name" value="P-loop_NTPase"/>
</dbReference>
<reference evidence="9 10" key="1">
    <citation type="journal article" date="2018" name="Front. Plant Sci.">
        <title>Red Clover (Trifolium pratense) and Zigzag Clover (T. medium) - A Picture of Genomic Similarities and Differences.</title>
        <authorList>
            <person name="Dluhosova J."/>
            <person name="Istvanek J."/>
            <person name="Nedelnik J."/>
            <person name="Repkova J."/>
        </authorList>
    </citation>
    <scope>NUCLEOTIDE SEQUENCE [LARGE SCALE GENOMIC DNA]</scope>
    <source>
        <strain evidence="10">cv. 10/8</strain>
        <tissue evidence="9">Leaf</tissue>
    </source>
</reference>
<dbReference type="EC" id="3.6.4.13" evidence="6"/>
<sequence>KETRMAIYSKFCEKQRSVLFSTDVAARGLDLYKAVDWVVQVDCPENIASYIHRTGRTARYKYNGNSVLFLLPSETRMLDNLIAANVPVQLAKPRKELLQPVSSLLASLLANYPKLQSRARWAFVTYMRSIHLQKDKQIFDVEKLPIGAYLTSLGLAMTPDISFLKQIITGKAVSIRVEPEDPNKENVVEGSTEKLDTVVFKDEETENDLLHAADTSNEGNVKSVS</sequence>
<feature type="non-terminal residue" evidence="9">
    <location>
        <position position="1"/>
    </location>
</feature>
<protein>
    <recommendedName>
        <fullName evidence="6">ATP-dependent RNA helicase</fullName>
        <ecNumber evidence="6">3.6.4.13</ecNumber>
    </recommendedName>
</protein>
<evidence type="ECO:0000256" key="1">
    <source>
        <dbReference type="ARBA" id="ARBA00022741"/>
    </source>
</evidence>
<accession>A0A392LWQ5</accession>
<comment type="domain">
    <text evidence="6">The Q motif is unique to and characteristic of the DEAD box family of RNA helicases and controls ATP binding and hydrolysis.</text>
</comment>
<feature type="compositionally biased region" description="Polar residues" evidence="7">
    <location>
        <begin position="214"/>
        <end position="225"/>
    </location>
</feature>
<dbReference type="GO" id="GO:0016787">
    <property type="term" value="F:hydrolase activity"/>
    <property type="evidence" value="ECO:0007669"/>
    <property type="project" value="UniProtKB-KW"/>
</dbReference>
<comment type="caution">
    <text evidence="9">The sequence shown here is derived from an EMBL/GenBank/DDBJ whole genome shotgun (WGS) entry which is preliminary data.</text>
</comment>
<keyword evidence="3 6" id="KW-0347">Helicase</keyword>
<evidence type="ECO:0000256" key="4">
    <source>
        <dbReference type="ARBA" id="ARBA00022840"/>
    </source>
</evidence>
<dbReference type="GO" id="GO:0005524">
    <property type="term" value="F:ATP binding"/>
    <property type="evidence" value="ECO:0007669"/>
    <property type="project" value="UniProtKB-UniRule"/>
</dbReference>
<dbReference type="SUPFAM" id="SSF52540">
    <property type="entry name" value="P-loop containing nucleoside triphosphate hydrolases"/>
    <property type="match status" value="1"/>
</dbReference>
<name>A0A392LWQ5_9FABA</name>
<comment type="catalytic activity">
    <reaction evidence="6">
        <text>ATP + H2O = ADP + phosphate + H(+)</text>
        <dbReference type="Rhea" id="RHEA:13065"/>
        <dbReference type="ChEBI" id="CHEBI:15377"/>
        <dbReference type="ChEBI" id="CHEBI:15378"/>
        <dbReference type="ChEBI" id="CHEBI:30616"/>
        <dbReference type="ChEBI" id="CHEBI:43474"/>
        <dbReference type="ChEBI" id="CHEBI:456216"/>
        <dbReference type="EC" id="3.6.4.13"/>
    </reaction>
</comment>
<dbReference type="SMART" id="SM01178">
    <property type="entry name" value="DUF4217"/>
    <property type="match status" value="1"/>
</dbReference>
<proteinExistence type="inferred from homology"/>
<keyword evidence="1 6" id="KW-0547">Nucleotide-binding</keyword>
<dbReference type="InterPro" id="IPR025313">
    <property type="entry name" value="SPB4-like_CTE"/>
</dbReference>
<dbReference type="EMBL" id="LXQA010000087">
    <property type="protein sequence ID" value="MCH79397.1"/>
    <property type="molecule type" value="Genomic_DNA"/>
</dbReference>
<dbReference type="PANTHER" id="PTHR24031">
    <property type="entry name" value="RNA HELICASE"/>
    <property type="match status" value="1"/>
</dbReference>
<dbReference type="Gene3D" id="3.40.50.300">
    <property type="entry name" value="P-loop containing nucleotide triphosphate hydrolases"/>
    <property type="match status" value="1"/>
</dbReference>
<keyword evidence="5 6" id="KW-0694">RNA-binding</keyword>
<evidence type="ECO:0000256" key="3">
    <source>
        <dbReference type="ARBA" id="ARBA00022806"/>
    </source>
</evidence>
<feature type="region of interest" description="Disordered" evidence="7">
    <location>
        <begin position="206"/>
        <end position="225"/>
    </location>
</feature>
<evidence type="ECO:0000256" key="2">
    <source>
        <dbReference type="ARBA" id="ARBA00022801"/>
    </source>
</evidence>
<feature type="domain" description="Helicase C-terminal" evidence="8">
    <location>
        <begin position="1"/>
        <end position="109"/>
    </location>
</feature>
<dbReference type="GO" id="GO:0003723">
    <property type="term" value="F:RNA binding"/>
    <property type="evidence" value="ECO:0007669"/>
    <property type="project" value="UniProtKB-UniRule"/>
</dbReference>
<dbReference type="SMART" id="SM00490">
    <property type="entry name" value="HELICc"/>
    <property type="match status" value="1"/>
</dbReference>
<dbReference type="InterPro" id="IPR001650">
    <property type="entry name" value="Helicase_C-like"/>
</dbReference>
<dbReference type="GO" id="GO:0003724">
    <property type="term" value="F:RNA helicase activity"/>
    <property type="evidence" value="ECO:0007669"/>
    <property type="project" value="UniProtKB-EC"/>
</dbReference>
<dbReference type="Pfam" id="PF00271">
    <property type="entry name" value="Helicase_C"/>
    <property type="match status" value="1"/>
</dbReference>
<evidence type="ECO:0000256" key="7">
    <source>
        <dbReference type="SAM" id="MobiDB-lite"/>
    </source>
</evidence>
<dbReference type="PROSITE" id="PS51194">
    <property type="entry name" value="HELICASE_CTER"/>
    <property type="match status" value="1"/>
</dbReference>
<comment type="function">
    <text evidence="6">RNA helicase.</text>
</comment>
<keyword evidence="10" id="KW-1185">Reference proteome</keyword>
<evidence type="ECO:0000313" key="10">
    <source>
        <dbReference type="Proteomes" id="UP000265520"/>
    </source>
</evidence>
<dbReference type="Proteomes" id="UP000265520">
    <property type="component" value="Unassembled WGS sequence"/>
</dbReference>
<gene>
    <name evidence="9" type="ORF">A2U01_0000146</name>
</gene>
<dbReference type="CDD" id="cd18787">
    <property type="entry name" value="SF2_C_DEAD"/>
    <property type="match status" value="1"/>
</dbReference>
<evidence type="ECO:0000259" key="8">
    <source>
        <dbReference type="PROSITE" id="PS51194"/>
    </source>
</evidence>